<reference evidence="2 3" key="1">
    <citation type="submission" date="2018-05" db="EMBL/GenBank/DDBJ databases">
        <title>Zavarzinia sp. HR-AS.</title>
        <authorList>
            <person name="Lee Y."/>
            <person name="Jeon C.O."/>
        </authorList>
    </citation>
    <scope>NUCLEOTIDE SEQUENCE [LARGE SCALE GENOMIC DNA]</scope>
    <source>
        <strain evidence="2 3">HR-AS</strain>
    </source>
</reference>
<gene>
    <name evidence="2" type="ORF">DKG74_18310</name>
</gene>
<dbReference type="Proteomes" id="UP000245461">
    <property type="component" value="Unassembled WGS sequence"/>
</dbReference>
<comment type="caution">
    <text evidence="2">The sequence shown here is derived from an EMBL/GenBank/DDBJ whole genome shotgun (WGS) entry which is preliminary data.</text>
</comment>
<dbReference type="PROSITE" id="PS51781">
    <property type="entry name" value="SH3B"/>
    <property type="match status" value="1"/>
</dbReference>
<dbReference type="AlphaFoldDB" id="A0A317DVE4"/>
<evidence type="ECO:0000313" key="2">
    <source>
        <dbReference type="EMBL" id="PWR18649.1"/>
    </source>
</evidence>
<dbReference type="Pfam" id="PF08239">
    <property type="entry name" value="SH3_3"/>
    <property type="match status" value="1"/>
</dbReference>
<evidence type="ECO:0000259" key="1">
    <source>
        <dbReference type="PROSITE" id="PS51781"/>
    </source>
</evidence>
<dbReference type="InterPro" id="IPR003646">
    <property type="entry name" value="SH3-like_bac-type"/>
</dbReference>
<protein>
    <recommendedName>
        <fullName evidence="1">SH3b domain-containing protein</fullName>
    </recommendedName>
</protein>
<proteinExistence type="predicted"/>
<keyword evidence="3" id="KW-1185">Reference proteome</keyword>
<organism evidence="2 3">
    <name type="scientific">Zavarzinia aquatilis</name>
    <dbReference type="NCBI Taxonomy" id="2211142"/>
    <lineage>
        <taxon>Bacteria</taxon>
        <taxon>Pseudomonadati</taxon>
        <taxon>Pseudomonadota</taxon>
        <taxon>Alphaproteobacteria</taxon>
        <taxon>Rhodospirillales</taxon>
        <taxon>Zavarziniaceae</taxon>
        <taxon>Zavarzinia</taxon>
    </lineage>
</organism>
<dbReference type="EMBL" id="QGLE01000013">
    <property type="protein sequence ID" value="PWR18649.1"/>
    <property type="molecule type" value="Genomic_DNA"/>
</dbReference>
<accession>A0A317DVE4</accession>
<evidence type="ECO:0000313" key="3">
    <source>
        <dbReference type="Proteomes" id="UP000245461"/>
    </source>
</evidence>
<sequence length="179" mass="18771">MNERGEQYTYAATEISHFDGRTTPPAPSAASYQVSGPVLSRVASKSTRVRELPSTSSRQIGGLKAGEVVEARVVSGTSGQWMRVRLADGTPGFVSASLLVTADKYRGETTAVASRAEPQVSAPPPQSAGGVVQLAETNQIKQRALADDVSESRSVLSSATFELDQPITMAPGTGHRTPA</sequence>
<feature type="domain" description="SH3b" evidence="1">
    <location>
        <begin position="29"/>
        <end position="103"/>
    </location>
</feature>
<dbReference type="Gene3D" id="2.30.30.40">
    <property type="entry name" value="SH3 Domains"/>
    <property type="match status" value="1"/>
</dbReference>
<name>A0A317DVE4_9PROT</name>